<dbReference type="RefSeq" id="WP_172505683.1">
    <property type="nucleotide sequence ID" value="NZ_OENE01000035.1"/>
</dbReference>
<accession>A0A2I2MA87</accession>
<dbReference type="EMBL" id="OENE01000035">
    <property type="protein sequence ID" value="SOU89441.1"/>
    <property type="molecule type" value="Genomic_DNA"/>
</dbReference>
<name>A0A2I2MA87_9FLAO</name>
<reference evidence="1 2" key="1">
    <citation type="submission" date="2017-11" db="EMBL/GenBank/DDBJ databases">
        <authorList>
            <person name="Duchaud E."/>
        </authorList>
    </citation>
    <scope>NUCLEOTIDE SEQUENCE [LARGE SCALE GENOMIC DNA]</scope>
    <source>
        <strain evidence="1 2">TNO010</strain>
    </source>
</reference>
<dbReference type="AlphaFoldDB" id="A0A2I2MA87"/>
<evidence type="ECO:0000313" key="2">
    <source>
        <dbReference type="Proteomes" id="UP000490060"/>
    </source>
</evidence>
<dbReference type="Proteomes" id="UP000490060">
    <property type="component" value="Unassembled WGS sequence"/>
</dbReference>
<sequence length="50" mass="5862">MKKLKEKFTIALIVLGFCGLIYGIGYIKYKIWRAEHPQAKTWTFFVPKGK</sequence>
<organism evidence="1 2">
    <name type="scientific">Tenacibaculum finnmarkense genomovar ulcerans</name>
    <dbReference type="NCBI Taxonomy" id="2781388"/>
    <lineage>
        <taxon>Bacteria</taxon>
        <taxon>Pseudomonadati</taxon>
        <taxon>Bacteroidota</taxon>
        <taxon>Flavobacteriia</taxon>
        <taxon>Flavobacteriales</taxon>
        <taxon>Flavobacteriaceae</taxon>
        <taxon>Tenacibaculum</taxon>
        <taxon>Tenacibaculum finnmarkense</taxon>
    </lineage>
</organism>
<protein>
    <submittedName>
        <fullName evidence="1">Uncharacterized protein</fullName>
    </submittedName>
</protein>
<gene>
    <name evidence="1" type="ORF">TNO010_400016</name>
</gene>
<evidence type="ECO:0000313" key="1">
    <source>
        <dbReference type="EMBL" id="SOU89441.1"/>
    </source>
</evidence>
<proteinExistence type="predicted"/>